<keyword evidence="4" id="KW-0694">RNA-binding</keyword>
<dbReference type="RefSeq" id="WP_125715512.1">
    <property type="nucleotide sequence ID" value="NZ_JBHTOP010000022.1"/>
</dbReference>
<dbReference type="InterPro" id="IPR014717">
    <property type="entry name" value="Transl_elong_EF1B/ribsomal_bS6"/>
</dbReference>
<accession>A0ABW4J827</accession>
<dbReference type="HAMAP" id="MF_00360">
    <property type="entry name" value="Ribosomal_bS6"/>
    <property type="match status" value="1"/>
</dbReference>
<name>A0ABW4J827_9LACO</name>
<gene>
    <name evidence="4 5" type="primary">rpsF</name>
    <name evidence="5" type="ORF">ACFQ5M_08280</name>
</gene>
<dbReference type="InterPro" id="IPR020814">
    <property type="entry name" value="Ribosomal_S6_plastid/chlpt"/>
</dbReference>
<comment type="caution">
    <text evidence="5">The sequence shown here is derived from an EMBL/GenBank/DDBJ whole genome shotgun (WGS) entry which is preliminary data.</text>
</comment>
<dbReference type="PANTHER" id="PTHR21011:SF1">
    <property type="entry name" value="SMALL RIBOSOMAL SUBUNIT PROTEIN BS6M"/>
    <property type="match status" value="1"/>
</dbReference>
<keyword evidence="4" id="KW-0699">rRNA-binding</keyword>
<dbReference type="EMBL" id="JBHTOP010000022">
    <property type="protein sequence ID" value="MFD1672090.1"/>
    <property type="molecule type" value="Genomic_DNA"/>
</dbReference>
<dbReference type="InterPro" id="IPR035980">
    <property type="entry name" value="Ribosomal_bS6_sf"/>
</dbReference>
<evidence type="ECO:0000256" key="2">
    <source>
        <dbReference type="ARBA" id="ARBA00035104"/>
    </source>
</evidence>
<keyword evidence="4 5" id="KW-0689">Ribosomal protein</keyword>
<proteinExistence type="inferred from homology"/>
<comment type="similarity">
    <text evidence="1 4">Belongs to the bacterial ribosomal protein bS6 family.</text>
</comment>
<evidence type="ECO:0000313" key="5">
    <source>
        <dbReference type="EMBL" id="MFD1672090.1"/>
    </source>
</evidence>
<dbReference type="Gene3D" id="3.30.70.60">
    <property type="match status" value="1"/>
</dbReference>
<evidence type="ECO:0000256" key="1">
    <source>
        <dbReference type="ARBA" id="ARBA00009512"/>
    </source>
</evidence>
<evidence type="ECO:0000256" key="3">
    <source>
        <dbReference type="ARBA" id="ARBA00035294"/>
    </source>
</evidence>
<reference evidence="6" key="1">
    <citation type="journal article" date="2019" name="Int. J. Syst. Evol. Microbiol.">
        <title>The Global Catalogue of Microorganisms (GCM) 10K type strain sequencing project: providing services to taxonomists for standard genome sequencing and annotation.</title>
        <authorList>
            <consortium name="The Broad Institute Genomics Platform"/>
            <consortium name="The Broad Institute Genome Sequencing Center for Infectious Disease"/>
            <person name="Wu L."/>
            <person name="Ma J."/>
        </authorList>
    </citation>
    <scope>NUCLEOTIDE SEQUENCE [LARGE SCALE GENOMIC DNA]</scope>
    <source>
        <strain evidence="6">CCM 8896</strain>
    </source>
</reference>
<dbReference type="Proteomes" id="UP001597267">
    <property type="component" value="Unassembled WGS sequence"/>
</dbReference>
<organism evidence="5 6">
    <name type="scientific">Agrilactobacillus yilanensis</name>
    <dbReference type="NCBI Taxonomy" id="2485997"/>
    <lineage>
        <taxon>Bacteria</taxon>
        <taxon>Bacillati</taxon>
        <taxon>Bacillota</taxon>
        <taxon>Bacilli</taxon>
        <taxon>Lactobacillales</taxon>
        <taxon>Lactobacillaceae</taxon>
        <taxon>Agrilactobacillus</taxon>
    </lineage>
</organism>
<dbReference type="NCBIfam" id="TIGR00166">
    <property type="entry name" value="S6"/>
    <property type="match status" value="1"/>
</dbReference>
<comment type="function">
    <text evidence="2 4">Binds together with bS18 to 16S ribosomal RNA.</text>
</comment>
<dbReference type="SUPFAM" id="SSF54995">
    <property type="entry name" value="Ribosomal protein S6"/>
    <property type="match status" value="1"/>
</dbReference>
<dbReference type="GO" id="GO:0005840">
    <property type="term" value="C:ribosome"/>
    <property type="evidence" value="ECO:0007669"/>
    <property type="project" value="UniProtKB-KW"/>
</dbReference>
<dbReference type="Pfam" id="PF01250">
    <property type="entry name" value="Ribosomal_S6"/>
    <property type="match status" value="1"/>
</dbReference>
<keyword evidence="6" id="KW-1185">Reference proteome</keyword>
<dbReference type="InterPro" id="IPR000529">
    <property type="entry name" value="Ribosomal_bS6"/>
</dbReference>
<dbReference type="PANTHER" id="PTHR21011">
    <property type="entry name" value="MITOCHONDRIAL 28S RIBOSOMAL PROTEIN S6"/>
    <property type="match status" value="1"/>
</dbReference>
<keyword evidence="4" id="KW-0687">Ribonucleoprotein</keyword>
<sequence length="98" mass="11393">MAKVHYEITYIINPDLDEAGKSTLVERFDTILKDNGAEIVDSKDWQKRRFAYEINKHNEGVYHIVNINAEDTTAIDEFDRLAKIDGGMLRHMIVRREA</sequence>
<evidence type="ECO:0000313" key="6">
    <source>
        <dbReference type="Proteomes" id="UP001597267"/>
    </source>
</evidence>
<protein>
    <recommendedName>
        <fullName evidence="3 4">Small ribosomal subunit protein bS6</fullName>
    </recommendedName>
</protein>
<dbReference type="CDD" id="cd00473">
    <property type="entry name" value="bS6"/>
    <property type="match status" value="1"/>
</dbReference>
<evidence type="ECO:0000256" key="4">
    <source>
        <dbReference type="HAMAP-Rule" id="MF_00360"/>
    </source>
</evidence>